<gene>
    <name evidence="2" type="ORF">OUZ56_005091</name>
</gene>
<sequence>MVDRFAAAHQLERRHRTQDERKRRRRRSHELLTTRDDTTMMMMMTTSMRPTADKVTSRAAAYVAIFLVYVSLSTLHSANAWRNDRHHACGAFSFETLRLAPSCPCWPITSRRLKETSRKDNQQQQQQQHQK</sequence>
<keyword evidence="3" id="KW-1185">Reference proteome</keyword>
<evidence type="ECO:0000256" key="1">
    <source>
        <dbReference type="SAM" id="MobiDB-lite"/>
    </source>
</evidence>
<organism evidence="2 3">
    <name type="scientific">Daphnia magna</name>
    <dbReference type="NCBI Taxonomy" id="35525"/>
    <lineage>
        <taxon>Eukaryota</taxon>
        <taxon>Metazoa</taxon>
        <taxon>Ecdysozoa</taxon>
        <taxon>Arthropoda</taxon>
        <taxon>Crustacea</taxon>
        <taxon>Branchiopoda</taxon>
        <taxon>Diplostraca</taxon>
        <taxon>Cladocera</taxon>
        <taxon>Anomopoda</taxon>
        <taxon>Daphniidae</taxon>
        <taxon>Daphnia</taxon>
    </lineage>
</organism>
<name>A0ABQ9YRU7_9CRUS</name>
<feature type="region of interest" description="Disordered" evidence="1">
    <location>
        <begin position="1"/>
        <end position="34"/>
    </location>
</feature>
<reference evidence="2 3" key="1">
    <citation type="journal article" date="2023" name="Nucleic Acids Res.">
        <title>The hologenome of Daphnia magna reveals possible DNA methylation and microbiome-mediated evolution of the host genome.</title>
        <authorList>
            <person name="Chaturvedi A."/>
            <person name="Li X."/>
            <person name="Dhandapani V."/>
            <person name="Marshall H."/>
            <person name="Kissane S."/>
            <person name="Cuenca-Cambronero M."/>
            <person name="Asole G."/>
            <person name="Calvet F."/>
            <person name="Ruiz-Romero M."/>
            <person name="Marangio P."/>
            <person name="Guigo R."/>
            <person name="Rago D."/>
            <person name="Mirbahai L."/>
            <person name="Eastwood N."/>
            <person name="Colbourne J.K."/>
            <person name="Zhou J."/>
            <person name="Mallon E."/>
            <person name="Orsini L."/>
        </authorList>
    </citation>
    <scope>NUCLEOTIDE SEQUENCE [LARGE SCALE GENOMIC DNA]</scope>
    <source>
        <strain evidence="2">LRV0_1</strain>
    </source>
</reference>
<comment type="caution">
    <text evidence="2">The sequence shown here is derived from an EMBL/GenBank/DDBJ whole genome shotgun (WGS) entry which is preliminary data.</text>
</comment>
<evidence type="ECO:0000313" key="2">
    <source>
        <dbReference type="EMBL" id="KAK4003320.1"/>
    </source>
</evidence>
<dbReference type="EMBL" id="JAOYFB010000001">
    <property type="protein sequence ID" value="KAK4003320.1"/>
    <property type="molecule type" value="Genomic_DNA"/>
</dbReference>
<feature type="compositionally biased region" description="Basic residues" evidence="1">
    <location>
        <begin position="12"/>
        <end position="28"/>
    </location>
</feature>
<evidence type="ECO:0000313" key="3">
    <source>
        <dbReference type="Proteomes" id="UP001234178"/>
    </source>
</evidence>
<dbReference type="Proteomes" id="UP001234178">
    <property type="component" value="Unassembled WGS sequence"/>
</dbReference>
<accession>A0ABQ9YRU7</accession>
<proteinExistence type="predicted"/>
<protein>
    <submittedName>
        <fullName evidence="2">Uncharacterized protein</fullName>
    </submittedName>
</protein>